<evidence type="ECO:0000313" key="1">
    <source>
        <dbReference type="EMBL" id="MEI2684512.1"/>
    </source>
</evidence>
<keyword evidence="2" id="KW-1185">Reference proteome</keyword>
<accession>A0ABU8DLX5</accession>
<comment type="caution">
    <text evidence="1">The sequence shown here is derived from an EMBL/GenBank/DDBJ whole genome shotgun (WGS) entry which is preliminary data.</text>
</comment>
<gene>
    <name evidence="1" type="ORF">V8N49_23105</name>
</gene>
<dbReference type="RefSeq" id="WP_336204227.1">
    <property type="nucleotide sequence ID" value="NZ_JBANEI010000031.1"/>
</dbReference>
<evidence type="ECO:0000313" key="2">
    <source>
        <dbReference type="Proteomes" id="UP001306592"/>
    </source>
</evidence>
<proteinExistence type="predicted"/>
<dbReference type="EMBL" id="JBANEI010000031">
    <property type="protein sequence ID" value="MEI2684512.1"/>
    <property type="molecule type" value="Genomic_DNA"/>
</dbReference>
<protein>
    <submittedName>
        <fullName evidence="1">Succinate dehydrogenase flavoprotein subunit</fullName>
    </submittedName>
</protein>
<reference evidence="1 2" key="1">
    <citation type="submission" date="2024-02" db="EMBL/GenBank/DDBJ databases">
        <title>First report Erwinia aphidicola in onion in Chile.</title>
        <authorList>
            <person name="Valenzuela M."/>
            <person name="Pena M."/>
            <person name="Dutta B."/>
        </authorList>
    </citation>
    <scope>NUCLEOTIDE SEQUENCE [LARGE SCALE GENOMIC DNA]</scope>
    <source>
        <strain evidence="1 2">QCJ3A</strain>
    </source>
</reference>
<organism evidence="1 2">
    <name type="scientific">Erwinia aphidicola</name>
    <dbReference type="NCBI Taxonomy" id="68334"/>
    <lineage>
        <taxon>Bacteria</taxon>
        <taxon>Pseudomonadati</taxon>
        <taxon>Pseudomonadota</taxon>
        <taxon>Gammaproteobacteria</taxon>
        <taxon>Enterobacterales</taxon>
        <taxon>Erwiniaceae</taxon>
        <taxon>Erwinia</taxon>
    </lineage>
</organism>
<sequence length="49" mass="5430">MIFDPQIVAHALSFVSALCNGQLAHVPAMPFALWQQFMTTVNNLMEAQP</sequence>
<name>A0ABU8DLX5_ERWAP</name>
<dbReference type="Proteomes" id="UP001306592">
    <property type="component" value="Unassembled WGS sequence"/>
</dbReference>